<gene>
    <name evidence="3" type="ORF">Lwor_0772</name>
</gene>
<comment type="caution">
    <text evidence="3">The sequence shown here is derived from an EMBL/GenBank/DDBJ whole genome shotgun (WGS) entry which is preliminary data.</text>
</comment>
<keyword evidence="2" id="KW-1133">Transmembrane helix</keyword>
<evidence type="ECO:0000313" key="3">
    <source>
        <dbReference type="EMBL" id="KTD81271.1"/>
    </source>
</evidence>
<dbReference type="Proteomes" id="UP000054662">
    <property type="component" value="Unassembled WGS sequence"/>
</dbReference>
<keyword evidence="4" id="KW-1185">Reference proteome</keyword>
<evidence type="ECO:0000256" key="2">
    <source>
        <dbReference type="SAM" id="Phobius"/>
    </source>
</evidence>
<keyword evidence="2" id="KW-0812">Transmembrane</keyword>
<accession>A0A0W1AIT0</accession>
<feature type="region of interest" description="Disordered" evidence="1">
    <location>
        <begin position="1"/>
        <end position="20"/>
    </location>
</feature>
<organism evidence="3 4">
    <name type="scientific">Legionella worsleiensis</name>
    <dbReference type="NCBI Taxonomy" id="45076"/>
    <lineage>
        <taxon>Bacteria</taxon>
        <taxon>Pseudomonadati</taxon>
        <taxon>Pseudomonadota</taxon>
        <taxon>Gammaproteobacteria</taxon>
        <taxon>Legionellales</taxon>
        <taxon>Legionellaceae</taxon>
        <taxon>Legionella</taxon>
    </lineage>
</organism>
<evidence type="ECO:0000313" key="4">
    <source>
        <dbReference type="Proteomes" id="UP000054662"/>
    </source>
</evidence>
<evidence type="ECO:0000256" key="1">
    <source>
        <dbReference type="SAM" id="MobiDB-lite"/>
    </source>
</evidence>
<feature type="transmembrane region" description="Helical" evidence="2">
    <location>
        <begin position="235"/>
        <end position="257"/>
    </location>
</feature>
<sequence length="292" mass="32557">MGRNKSRNMNSLANRNKSERTRLENAISKLENCNSYQELQSLLPSVNKAQRSPKSTTSPETPVNYSPDHDQKMNELRSRINLLIAEKKRAFPKPRSVISTEQQLVNPMQGEENPPVEQHLDNPMQSEESLNVDVHPLSNNDKGPFIGERVKETKAVINCINQLHLKIKELAIRGPSNRNAIDAAKSIVATLQSYRLNYITGKMTLNEFKNQSITLLNDENKDVKELKTHRGLKNILANLLIALTGIGAVVIAARSVYHGKVTLFNTSTDSGSKVDAIKESLENLSVNQAPSK</sequence>
<protein>
    <submittedName>
        <fullName evidence="3">Uncharacterized protein</fullName>
    </submittedName>
</protein>
<dbReference type="RefSeq" id="WP_058492603.1">
    <property type="nucleotide sequence ID" value="NZ_CBCRUR010000016.1"/>
</dbReference>
<feature type="compositionally biased region" description="Polar residues" evidence="1">
    <location>
        <begin position="44"/>
        <end position="64"/>
    </location>
</feature>
<dbReference type="PATRIC" id="fig|45076.6.peg.843"/>
<name>A0A0W1AIT0_9GAMM</name>
<dbReference type="EMBL" id="LNZC01000006">
    <property type="protein sequence ID" value="KTD81271.1"/>
    <property type="molecule type" value="Genomic_DNA"/>
</dbReference>
<proteinExistence type="predicted"/>
<keyword evidence="2" id="KW-0472">Membrane</keyword>
<feature type="region of interest" description="Disordered" evidence="1">
    <location>
        <begin position="44"/>
        <end position="70"/>
    </location>
</feature>
<dbReference type="STRING" id="45076.Lwor_0772"/>
<reference evidence="3 4" key="1">
    <citation type="submission" date="2015-11" db="EMBL/GenBank/DDBJ databases">
        <title>Genomic analysis of 38 Legionella species identifies large and diverse effector repertoires.</title>
        <authorList>
            <person name="Burstein D."/>
            <person name="Amaro F."/>
            <person name="Zusman T."/>
            <person name="Lifshitz Z."/>
            <person name="Cohen O."/>
            <person name="Gilbert J.A."/>
            <person name="Pupko T."/>
            <person name="Shuman H.A."/>
            <person name="Segal G."/>
        </authorList>
    </citation>
    <scope>NUCLEOTIDE SEQUENCE [LARGE SCALE GENOMIC DNA]</scope>
    <source>
        <strain evidence="3 4">ATCC 49508</strain>
    </source>
</reference>
<dbReference type="AlphaFoldDB" id="A0A0W1AIT0"/>